<dbReference type="GO" id="GO:0009002">
    <property type="term" value="F:serine-type D-Ala-D-Ala carboxypeptidase activity"/>
    <property type="evidence" value="ECO:0007669"/>
    <property type="project" value="UniProtKB-UniRule"/>
</dbReference>
<keyword evidence="4 16" id="KW-0132">Cell division</keyword>
<reference evidence="19 20" key="1">
    <citation type="submission" date="2014-06" db="EMBL/GenBank/DDBJ databases">
        <title>Genomes of Alteromonas australica, a world apart.</title>
        <authorList>
            <person name="Gonzaga A."/>
            <person name="Lopez-Perez M."/>
            <person name="Rodriguez-Valera F."/>
        </authorList>
    </citation>
    <scope>NUCLEOTIDE SEQUENCE [LARGE SCALE GENOMIC DNA]</scope>
    <source>
        <strain evidence="19 20">H 17</strain>
    </source>
</reference>
<dbReference type="GO" id="GO:0071555">
    <property type="term" value="P:cell wall organization"/>
    <property type="evidence" value="ECO:0007669"/>
    <property type="project" value="UniProtKB-KW"/>
</dbReference>
<proteinExistence type="inferred from homology"/>
<keyword evidence="6 16" id="KW-0645">Protease</keyword>
<feature type="domain" description="Penicillin-binding protein transpeptidase" evidence="17">
    <location>
        <begin position="264"/>
        <end position="562"/>
    </location>
</feature>
<sequence length="591" mass="64521">MSTSAVKRNRKASGAKQNVAPSLVHWRFVVVLAVVISVFVALAARAAFIQVIEPDELIQQGDSRTLRTRNMPTYRGIVTDRNGVELAVSVPVRAIYADPKVIHENDGFNEPRRWQALADVLGQSVDKLQDKVANPKRRFVYLQRQVSPAMADYVDKLDIPGIYLRRESRRYYPTGEVSAQLIGITDVDDTGVEGLERMYDEWLTGTPGSRKIRRDAKGRQVEILETTSGEEAGNLQLTIDQRIQALAYKEIKEAMIYYQSSSASAIVIDVKSGDVLAMVNAPSFNPNDRSDISPHRMRNRVITDAFEPGSSLKPLAVLTALEFGEVTPDSTVDTHPGWMRLGGSLVKDSRNYGELTLEEIIQHSSNMGTSKLALSVPKPFLLDTYYNMGLMSDTGLNMAGESSGIFHERSRWSEFELATLSFGYGISVTTAQLGRLYATLANGGVKQPLNIIQSPKQAGWQPQSERVISEENARAIVNMMESVTQRGGTAKKAAIPGYRVAGKTGTSRKAVAGGYGEEYVNIFAGIAPVSDPRLVTIVLINEPGGDLYHAGDTAAPVFSSIMGGALHMLNIPPDDKQVTSSPWLKGGESGS</sequence>
<evidence type="ECO:0000313" key="19">
    <source>
        <dbReference type="EMBL" id="AIF99792.1"/>
    </source>
</evidence>
<keyword evidence="13 16" id="KW-0717">Septation</keyword>
<evidence type="ECO:0000256" key="1">
    <source>
        <dbReference type="ARBA" id="ARBA00004370"/>
    </source>
</evidence>
<dbReference type="RefSeq" id="WP_044057851.1">
    <property type="nucleotide sequence ID" value="NZ_CAJXAX010000026.1"/>
</dbReference>
<keyword evidence="11 16" id="KW-1133">Transmembrane helix</keyword>
<dbReference type="eggNOG" id="COG0768">
    <property type="taxonomic scope" value="Bacteria"/>
</dbReference>
<organism evidence="19 20">
    <name type="scientific">Alteromonas australica</name>
    <dbReference type="NCBI Taxonomy" id="589873"/>
    <lineage>
        <taxon>Bacteria</taxon>
        <taxon>Pseudomonadati</taxon>
        <taxon>Pseudomonadota</taxon>
        <taxon>Gammaproteobacteria</taxon>
        <taxon>Alteromonadales</taxon>
        <taxon>Alteromonadaceae</taxon>
        <taxon>Alteromonas/Salinimonas group</taxon>
        <taxon>Alteromonas</taxon>
    </lineage>
</organism>
<dbReference type="HAMAP" id="MF_02080">
    <property type="entry name" value="FtsI_transpept"/>
    <property type="match status" value="1"/>
</dbReference>
<keyword evidence="5 16" id="KW-0121">Carboxypeptidase</keyword>
<keyword evidence="9 16" id="KW-0133">Cell shape</keyword>
<accession>A0A075P919</accession>
<dbReference type="Gene3D" id="3.30.450.330">
    <property type="match status" value="1"/>
</dbReference>
<dbReference type="InterPro" id="IPR001460">
    <property type="entry name" value="PCN-bd_Tpept"/>
</dbReference>
<evidence type="ECO:0000256" key="13">
    <source>
        <dbReference type="ARBA" id="ARBA00023210"/>
    </source>
</evidence>
<dbReference type="SUPFAM" id="SSF56601">
    <property type="entry name" value="beta-lactamase/transpeptidase-like"/>
    <property type="match status" value="1"/>
</dbReference>
<dbReference type="GO" id="GO:0000917">
    <property type="term" value="P:division septum assembly"/>
    <property type="evidence" value="ECO:0007669"/>
    <property type="project" value="UniProtKB-KW"/>
</dbReference>
<dbReference type="Pfam" id="PF03717">
    <property type="entry name" value="PBP_dimer"/>
    <property type="match status" value="1"/>
</dbReference>
<gene>
    <name evidence="16" type="primary">ftsI</name>
    <name evidence="19" type="ORF">EP13_14485</name>
</gene>
<dbReference type="InterPro" id="IPR005311">
    <property type="entry name" value="PBP_dimer"/>
</dbReference>
<dbReference type="InterPro" id="IPR050515">
    <property type="entry name" value="Beta-lactam/transpept"/>
</dbReference>
<keyword evidence="10 16" id="KW-0573">Peptidoglycan synthesis</keyword>
<dbReference type="Pfam" id="PF00905">
    <property type="entry name" value="Transpeptidase"/>
    <property type="match status" value="1"/>
</dbReference>
<evidence type="ECO:0000256" key="16">
    <source>
        <dbReference type="HAMAP-Rule" id="MF_02080"/>
    </source>
</evidence>
<evidence type="ECO:0000259" key="17">
    <source>
        <dbReference type="Pfam" id="PF00905"/>
    </source>
</evidence>
<keyword evidence="2 16" id="KW-1003">Cell membrane</keyword>
<evidence type="ECO:0000256" key="2">
    <source>
        <dbReference type="ARBA" id="ARBA00022475"/>
    </source>
</evidence>
<comment type="catalytic activity">
    <reaction evidence="16">
        <text>Preferential cleavage: (Ac)2-L-Lys-D-Ala-|-D-Ala. Also transpeptidation of peptidyl-alanyl moieties that are N-acyl substituents of D-alanine.</text>
        <dbReference type="EC" id="3.4.16.4"/>
    </reaction>
</comment>
<dbReference type="InterPro" id="IPR036138">
    <property type="entry name" value="PBP_dimer_sf"/>
</dbReference>
<comment type="function">
    <text evidence="16">Catalyzes cross-linking of the peptidoglycan cell wall at the division septum.</text>
</comment>
<evidence type="ECO:0000256" key="3">
    <source>
        <dbReference type="ARBA" id="ARBA00022519"/>
    </source>
</evidence>
<feature type="domain" description="Penicillin-binding protein dimerisation" evidence="18">
    <location>
        <begin position="72"/>
        <end position="222"/>
    </location>
</feature>
<evidence type="ECO:0000256" key="14">
    <source>
        <dbReference type="ARBA" id="ARBA00023306"/>
    </source>
</evidence>
<dbReference type="EC" id="3.4.16.4" evidence="16"/>
<dbReference type="PANTHER" id="PTHR30627">
    <property type="entry name" value="PEPTIDOGLYCAN D,D-TRANSPEPTIDASE"/>
    <property type="match status" value="1"/>
</dbReference>
<evidence type="ECO:0000313" key="20">
    <source>
        <dbReference type="Proteomes" id="UP000056090"/>
    </source>
</evidence>
<dbReference type="GO" id="GO:0008360">
    <property type="term" value="P:regulation of cell shape"/>
    <property type="evidence" value="ECO:0007669"/>
    <property type="project" value="UniProtKB-KW"/>
</dbReference>
<dbReference type="GO" id="GO:0008658">
    <property type="term" value="F:penicillin binding"/>
    <property type="evidence" value="ECO:0007669"/>
    <property type="project" value="InterPro"/>
</dbReference>
<evidence type="ECO:0000256" key="15">
    <source>
        <dbReference type="ARBA" id="ARBA00023316"/>
    </source>
</evidence>
<dbReference type="GO" id="GO:0006508">
    <property type="term" value="P:proteolysis"/>
    <property type="evidence" value="ECO:0007669"/>
    <property type="project" value="UniProtKB-KW"/>
</dbReference>
<dbReference type="KEGG" id="aal:EP13_14485"/>
<dbReference type="Gene3D" id="3.40.710.10">
    <property type="entry name" value="DD-peptidase/beta-lactamase superfamily"/>
    <property type="match status" value="1"/>
</dbReference>
<dbReference type="AlphaFoldDB" id="A0A075P919"/>
<dbReference type="UniPathway" id="UPA00219"/>
<evidence type="ECO:0000256" key="10">
    <source>
        <dbReference type="ARBA" id="ARBA00022984"/>
    </source>
</evidence>
<dbReference type="InterPro" id="IPR037532">
    <property type="entry name" value="FtsI_transpept"/>
</dbReference>
<keyword evidence="3 16" id="KW-0997">Cell inner membrane</keyword>
<protein>
    <recommendedName>
        <fullName evidence="16">Peptidoglycan D,D-transpeptidase FtsI</fullName>
        <ecNumber evidence="16">3.4.16.4</ecNumber>
    </recommendedName>
    <alternativeName>
        <fullName evidence="16">Penicillin-binding protein 3</fullName>
        <shortName evidence="16">PBP-3</shortName>
    </alternativeName>
</protein>
<evidence type="ECO:0000256" key="6">
    <source>
        <dbReference type="ARBA" id="ARBA00022670"/>
    </source>
</evidence>
<keyword evidence="20" id="KW-1185">Reference proteome</keyword>
<evidence type="ECO:0000256" key="9">
    <source>
        <dbReference type="ARBA" id="ARBA00022960"/>
    </source>
</evidence>
<feature type="active site" description="Acyl-ester intermediate" evidence="16">
    <location>
        <position position="310"/>
    </location>
</feature>
<comment type="similarity">
    <text evidence="16">Belongs to the transpeptidase family. FtsI subfamily.</text>
</comment>
<evidence type="ECO:0000256" key="5">
    <source>
        <dbReference type="ARBA" id="ARBA00022645"/>
    </source>
</evidence>
<evidence type="ECO:0000256" key="11">
    <source>
        <dbReference type="ARBA" id="ARBA00022989"/>
    </source>
</evidence>
<dbReference type="GO" id="GO:0009252">
    <property type="term" value="P:peptidoglycan biosynthetic process"/>
    <property type="evidence" value="ECO:0007669"/>
    <property type="project" value="UniProtKB-UniRule"/>
</dbReference>
<dbReference type="InterPro" id="IPR012338">
    <property type="entry name" value="Beta-lactam/transpept-like"/>
</dbReference>
<dbReference type="GeneID" id="78256101"/>
<dbReference type="Proteomes" id="UP000056090">
    <property type="component" value="Chromosome"/>
</dbReference>
<comment type="subcellular location">
    <subcellularLocation>
        <location evidence="16">Cell inner membrane</location>
        <topology evidence="16">Single-pass membrane protein</topology>
    </subcellularLocation>
    <subcellularLocation>
        <location evidence="1">Membrane</location>
    </subcellularLocation>
</comment>
<evidence type="ECO:0000256" key="4">
    <source>
        <dbReference type="ARBA" id="ARBA00022618"/>
    </source>
</evidence>
<dbReference type="GO" id="GO:0005886">
    <property type="term" value="C:plasma membrane"/>
    <property type="evidence" value="ECO:0007669"/>
    <property type="project" value="UniProtKB-SubCell"/>
</dbReference>
<comment type="pathway">
    <text evidence="16">Cell wall biogenesis; peptidoglycan biosynthesis.</text>
</comment>
<keyword evidence="12 16" id="KW-0472">Membrane</keyword>
<keyword evidence="8 16" id="KW-0378">Hydrolase</keyword>
<dbReference type="EMBL" id="CP008849">
    <property type="protein sequence ID" value="AIF99792.1"/>
    <property type="molecule type" value="Genomic_DNA"/>
</dbReference>
<dbReference type="Gene3D" id="3.90.1310.10">
    <property type="entry name" value="Penicillin-binding protein 2a (Domain 2)"/>
    <property type="match status" value="1"/>
</dbReference>
<evidence type="ECO:0000256" key="12">
    <source>
        <dbReference type="ARBA" id="ARBA00023136"/>
    </source>
</evidence>
<dbReference type="PANTHER" id="PTHR30627:SF1">
    <property type="entry name" value="PEPTIDOGLYCAN D,D-TRANSPEPTIDASE FTSI"/>
    <property type="match status" value="1"/>
</dbReference>
<dbReference type="GO" id="GO:0008955">
    <property type="term" value="F:peptidoglycan glycosyltransferase activity"/>
    <property type="evidence" value="ECO:0007669"/>
    <property type="project" value="InterPro"/>
</dbReference>
<evidence type="ECO:0000256" key="8">
    <source>
        <dbReference type="ARBA" id="ARBA00022801"/>
    </source>
</evidence>
<dbReference type="SUPFAM" id="SSF56519">
    <property type="entry name" value="Penicillin binding protein dimerisation domain"/>
    <property type="match status" value="1"/>
</dbReference>
<name>A0A075P919_9ALTE</name>
<keyword evidence="14 16" id="KW-0131">Cell cycle</keyword>
<evidence type="ECO:0000256" key="7">
    <source>
        <dbReference type="ARBA" id="ARBA00022692"/>
    </source>
</evidence>
<dbReference type="GO" id="GO:0043093">
    <property type="term" value="P:FtsZ-dependent cytokinesis"/>
    <property type="evidence" value="ECO:0007669"/>
    <property type="project" value="UniProtKB-UniRule"/>
</dbReference>
<keyword evidence="15 16" id="KW-0961">Cell wall biogenesis/degradation</keyword>
<evidence type="ECO:0000259" key="18">
    <source>
        <dbReference type="Pfam" id="PF03717"/>
    </source>
</evidence>
<feature type="transmembrane region" description="Helical" evidence="16">
    <location>
        <begin position="26"/>
        <end position="48"/>
    </location>
</feature>
<keyword evidence="7 16" id="KW-0812">Transmembrane</keyword>